<dbReference type="AlphaFoldDB" id="A0A6A6TZX4"/>
<dbReference type="OrthoDB" id="5407417at2759"/>
<dbReference type="GO" id="GO:0043248">
    <property type="term" value="P:proteasome assembly"/>
    <property type="evidence" value="ECO:0007669"/>
    <property type="project" value="InterPro"/>
</dbReference>
<accession>A0A6A6TZX4</accession>
<dbReference type="Proteomes" id="UP000799302">
    <property type="component" value="Unassembled WGS sequence"/>
</dbReference>
<reference evidence="1" key="1">
    <citation type="journal article" date="2020" name="Stud. Mycol.">
        <title>101 Dothideomycetes genomes: a test case for predicting lifestyles and emergence of pathogens.</title>
        <authorList>
            <person name="Haridas S."/>
            <person name="Albert R."/>
            <person name="Binder M."/>
            <person name="Bloem J."/>
            <person name="Labutti K."/>
            <person name="Salamov A."/>
            <person name="Andreopoulos B."/>
            <person name="Baker S."/>
            <person name="Barry K."/>
            <person name="Bills G."/>
            <person name="Bluhm B."/>
            <person name="Cannon C."/>
            <person name="Castanera R."/>
            <person name="Culley D."/>
            <person name="Daum C."/>
            <person name="Ezra D."/>
            <person name="Gonzalez J."/>
            <person name="Henrissat B."/>
            <person name="Kuo A."/>
            <person name="Liang C."/>
            <person name="Lipzen A."/>
            <person name="Lutzoni F."/>
            <person name="Magnuson J."/>
            <person name="Mondo S."/>
            <person name="Nolan M."/>
            <person name="Ohm R."/>
            <person name="Pangilinan J."/>
            <person name="Park H.-J."/>
            <person name="Ramirez L."/>
            <person name="Alfaro M."/>
            <person name="Sun H."/>
            <person name="Tritt A."/>
            <person name="Yoshinaga Y."/>
            <person name="Zwiers L.-H."/>
            <person name="Turgeon B."/>
            <person name="Goodwin S."/>
            <person name="Spatafora J."/>
            <person name="Crous P."/>
            <person name="Grigoriev I."/>
        </authorList>
    </citation>
    <scope>NUCLEOTIDE SEQUENCE</scope>
    <source>
        <strain evidence="1">CBS 115976</strain>
    </source>
</reference>
<keyword evidence="2" id="KW-1185">Reference proteome</keyword>
<proteinExistence type="predicted"/>
<evidence type="ECO:0000313" key="2">
    <source>
        <dbReference type="Proteomes" id="UP000799302"/>
    </source>
</evidence>
<organism evidence="1 2">
    <name type="scientific">Microthyrium microscopicum</name>
    <dbReference type="NCBI Taxonomy" id="703497"/>
    <lineage>
        <taxon>Eukaryota</taxon>
        <taxon>Fungi</taxon>
        <taxon>Dikarya</taxon>
        <taxon>Ascomycota</taxon>
        <taxon>Pezizomycotina</taxon>
        <taxon>Dothideomycetes</taxon>
        <taxon>Dothideomycetes incertae sedis</taxon>
        <taxon>Microthyriales</taxon>
        <taxon>Microthyriaceae</taxon>
        <taxon>Microthyrium</taxon>
    </lineage>
</organism>
<evidence type="ECO:0008006" key="3">
    <source>
        <dbReference type="Google" id="ProtNLM"/>
    </source>
</evidence>
<dbReference type="InterPro" id="IPR032157">
    <property type="entry name" value="PAC4"/>
</dbReference>
<dbReference type="EMBL" id="MU004240">
    <property type="protein sequence ID" value="KAF2665605.1"/>
    <property type="molecule type" value="Genomic_DNA"/>
</dbReference>
<evidence type="ECO:0000313" key="1">
    <source>
        <dbReference type="EMBL" id="KAF2665605.1"/>
    </source>
</evidence>
<gene>
    <name evidence="1" type="ORF">BT63DRAFT_482531</name>
</gene>
<protein>
    <recommendedName>
        <fullName evidence="3">Proteasome assembly chaperone 3</fullName>
    </recommendedName>
</protein>
<sequence>MSVSQLAFPLSELSQTKVHIHLTQHSHATVLFLTTTGEAGSTASLGSLVYAIPIRNDSSALPVSTALFSQLETIDFATRLAKVLAKRSGLPTYVGNSVSFASMSRGGDFQDETTAFGQIVQVVLEQIKPAT</sequence>
<dbReference type="Gene3D" id="3.30.230.100">
    <property type="match status" value="1"/>
</dbReference>
<name>A0A6A6TZX4_9PEZI</name>
<dbReference type="Pfam" id="PF16093">
    <property type="entry name" value="PAC4"/>
    <property type="match status" value="1"/>
</dbReference>